<dbReference type="EMBL" id="MN448291">
    <property type="protein sequence ID" value="QFG74774.1"/>
    <property type="molecule type" value="Genomic_DNA"/>
</dbReference>
<name>A0A5J6VMW3_9VIRU</name>
<sequence>MKHFDSFNLFLLYKDSLIYYPDIEEKLKQRSALYLARICKTALHITQVIVSYIQPAYLTYLFKQNTIPFYTSILFDDIKRINLIFKNTFNHKLSNKEKGRFYIIKTEYAKQQTHFPENFDLTKSILLYQRIGYTLQTYIRDLSWEHRRNTPSRYDELFPLLKTHFYVYYLWIDNIDMYYLIDNLIQMNYHLKK</sequence>
<proteinExistence type="predicted"/>
<evidence type="ECO:0000313" key="1">
    <source>
        <dbReference type="EMBL" id="QFG74774.1"/>
    </source>
</evidence>
<accession>A0A5J6VMW3</accession>
<reference evidence="1" key="1">
    <citation type="journal article" date="2019" name="Philos. Trans. R. Soc. Lond., B, Biol. Sci.">
        <title>Targeted metagenomic recovery of four divergent viruses reveals shared and distinctive characteristics of giant viruses of marine eukaryotes.</title>
        <authorList>
            <person name="Needham D.M."/>
            <person name="Poirier C."/>
            <person name="Hehenberger E."/>
            <person name="Jimenez V."/>
            <person name="Swalwell J.E."/>
            <person name="Santoro A.E."/>
            <person name="Worden A.Z."/>
        </authorList>
    </citation>
    <scope>NUCLEOTIDE SEQUENCE</scope>
    <source>
        <strain evidence="1">OPacV-421</strain>
    </source>
</reference>
<organism evidence="1">
    <name type="scientific">Megaviridae environmental sample</name>
    <dbReference type="NCBI Taxonomy" id="1737588"/>
    <lineage>
        <taxon>Viruses</taxon>
        <taxon>Varidnaviria</taxon>
        <taxon>Bamfordvirae</taxon>
        <taxon>Nucleocytoviricota</taxon>
        <taxon>Megaviricetes</taxon>
        <taxon>Imitervirales</taxon>
        <taxon>Mimiviridae</taxon>
        <taxon>environmental samples</taxon>
    </lineage>
</organism>
<protein>
    <submittedName>
        <fullName evidence="1">Uncharacterized protein</fullName>
    </submittedName>
</protein>